<name>A0ABY8Q590_9RHOB</name>
<evidence type="ECO:0000313" key="2">
    <source>
        <dbReference type="Proteomes" id="UP001230978"/>
    </source>
</evidence>
<proteinExistence type="predicted"/>
<reference evidence="1 2" key="1">
    <citation type="submission" date="2023-04" db="EMBL/GenBank/DDBJ databases">
        <title>YMD61, complete Genome.</title>
        <authorList>
            <person name="Zhang J."/>
        </authorList>
    </citation>
    <scope>NUCLEOTIDE SEQUENCE [LARGE SCALE GENOMIC DNA]</scope>
    <source>
        <strain evidence="1 2">YMD61</strain>
    </source>
</reference>
<dbReference type="RefSeq" id="WP_281465994.1">
    <property type="nucleotide sequence ID" value="NZ_CP124535.1"/>
</dbReference>
<keyword evidence="2" id="KW-1185">Reference proteome</keyword>
<dbReference type="InterPro" id="IPR010982">
    <property type="entry name" value="Lambda_DNA-bd_dom_sf"/>
</dbReference>
<accession>A0ABY8Q590</accession>
<gene>
    <name evidence="1" type="ORF">QF092_17590</name>
</gene>
<dbReference type="Proteomes" id="UP001230978">
    <property type="component" value="Chromosome"/>
</dbReference>
<organism evidence="1 2">
    <name type="scientific">Fuscovulum ytuae</name>
    <dbReference type="NCBI Taxonomy" id="3042299"/>
    <lineage>
        <taxon>Bacteria</taxon>
        <taxon>Pseudomonadati</taxon>
        <taxon>Pseudomonadota</taxon>
        <taxon>Alphaproteobacteria</taxon>
        <taxon>Rhodobacterales</taxon>
        <taxon>Paracoccaceae</taxon>
        <taxon>Fuscovulum</taxon>
    </lineage>
</organism>
<evidence type="ECO:0000313" key="1">
    <source>
        <dbReference type="EMBL" id="WGV16043.1"/>
    </source>
</evidence>
<dbReference type="Gene3D" id="1.10.260.40">
    <property type="entry name" value="lambda repressor-like DNA-binding domains"/>
    <property type="match status" value="1"/>
</dbReference>
<dbReference type="EMBL" id="CP124535">
    <property type="protein sequence ID" value="WGV16043.1"/>
    <property type="molecule type" value="Genomic_DNA"/>
</dbReference>
<protein>
    <submittedName>
        <fullName evidence="1">XRE family transcriptional regulator</fullName>
    </submittedName>
</protein>
<dbReference type="SUPFAM" id="SSF47413">
    <property type="entry name" value="lambda repressor-like DNA-binding domains"/>
    <property type="match status" value="1"/>
</dbReference>
<sequence>MAKFVAKRIEELHSKTQADIAREAGFKNANFITMIKTGSAKLPLDRVQDFAKALDTDPRSLMHLAIEQTYGPKMLAVLVELLGEPLTENERAWIDLVRTASNGTDPFPSTTARKALHVLLDDRA</sequence>